<dbReference type="SUPFAM" id="SSF50249">
    <property type="entry name" value="Nucleic acid-binding proteins"/>
    <property type="match status" value="1"/>
</dbReference>
<evidence type="ECO:0000256" key="8">
    <source>
        <dbReference type="ARBA" id="ARBA00023204"/>
    </source>
</evidence>
<evidence type="ECO:0000256" key="3">
    <source>
        <dbReference type="ARBA" id="ARBA00022598"/>
    </source>
</evidence>
<dbReference type="PROSITE" id="PS50160">
    <property type="entry name" value="DNA_LIGASE_A3"/>
    <property type="match status" value="1"/>
</dbReference>
<proteinExistence type="inferred from homology"/>
<evidence type="ECO:0000256" key="10">
    <source>
        <dbReference type="ARBA" id="ARBA00034003"/>
    </source>
</evidence>
<feature type="compositionally biased region" description="Basic residues" evidence="13">
    <location>
        <begin position="579"/>
        <end position="596"/>
    </location>
</feature>
<dbReference type="FunFam" id="3.60.15.10:FF:000027">
    <property type="entry name" value="DNA ligase 6"/>
    <property type="match status" value="1"/>
</dbReference>
<dbReference type="Gene3D" id="3.60.15.10">
    <property type="entry name" value="Ribonuclease Z/Hydroxyacylglutathione hydrolase-like"/>
    <property type="match status" value="1"/>
</dbReference>
<feature type="compositionally biased region" description="Basic and acidic residues" evidence="13">
    <location>
        <begin position="512"/>
        <end position="521"/>
    </location>
</feature>
<dbReference type="GO" id="GO:0071897">
    <property type="term" value="P:DNA biosynthetic process"/>
    <property type="evidence" value="ECO:0007669"/>
    <property type="project" value="InterPro"/>
</dbReference>
<dbReference type="Gene3D" id="3.40.50.12650">
    <property type="match status" value="1"/>
</dbReference>
<dbReference type="GO" id="GO:0003910">
    <property type="term" value="F:DNA ligase (ATP) activity"/>
    <property type="evidence" value="ECO:0007669"/>
    <property type="project" value="UniProtKB-EC"/>
</dbReference>
<evidence type="ECO:0000256" key="6">
    <source>
        <dbReference type="ARBA" id="ARBA00022763"/>
    </source>
</evidence>
<keyword evidence="3 11" id="KW-0436">Ligase</keyword>
<dbReference type="InterPro" id="IPR012340">
    <property type="entry name" value="NA-bd_OB-fold"/>
</dbReference>
<feature type="region of interest" description="Disordered" evidence="13">
    <location>
        <begin position="562"/>
        <end position="648"/>
    </location>
</feature>
<dbReference type="PANTHER" id="PTHR45674">
    <property type="entry name" value="DNA LIGASE 1/3 FAMILY MEMBER"/>
    <property type="match status" value="1"/>
</dbReference>
<protein>
    <recommendedName>
        <fullName evidence="11">DNA ligase</fullName>
        <ecNumber evidence="11">6.5.1.1</ecNumber>
    </recommendedName>
</protein>
<dbReference type="InterPro" id="IPR036866">
    <property type="entry name" value="RibonucZ/Hydroxyglut_hydro"/>
</dbReference>
<dbReference type="GO" id="GO:0006273">
    <property type="term" value="P:lagging strand elongation"/>
    <property type="evidence" value="ECO:0007669"/>
    <property type="project" value="TreeGrafter"/>
</dbReference>
<evidence type="ECO:0000256" key="1">
    <source>
        <dbReference type="ARBA" id="ARBA00004123"/>
    </source>
</evidence>
<dbReference type="SUPFAM" id="SSF56281">
    <property type="entry name" value="Metallo-hydrolase/oxidoreductase"/>
    <property type="match status" value="1"/>
</dbReference>
<organism evidence="15 16">
    <name type="scientific">Lolium multiflorum</name>
    <name type="common">Italian ryegrass</name>
    <name type="synonym">Lolium perenne subsp. multiflorum</name>
    <dbReference type="NCBI Taxonomy" id="4521"/>
    <lineage>
        <taxon>Eukaryota</taxon>
        <taxon>Viridiplantae</taxon>
        <taxon>Streptophyta</taxon>
        <taxon>Embryophyta</taxon>
        <taxon>Tracheophyta</taxon>
        <taxon>Spermatophyta</taxon>
        <taxon>Magnoliopsida</taxon>
        <taxon>Liliopsida</taxon>
        <taxon>Poales</taxon>
        <taxon>Poaceae</taxon>
        <taxon>BOP clade</taxon>
        <taxon>Pooideae</taxon>
        <taxon>Poodae</taxon>
        <taxon>Poeae</taxon>
        <taxon>Poeae Chloroplast Group 2 (Poeae type)</taxon>
        <taxon>Loliodinae</taxon>
        <taxon>Loliinae</taxon>
        <taxon>Lolium</taxon>
    </lineage>
</organism>
<evidence type="ECO:0000313" key="15">
    <source>
        <dbReference type="EMBL" id="KAK1666464.1"/>
    </source>
</evidence>
<keyword evidence="7 11" id="KW-0067">ATP-binding</keyword>
<keyword evidence="8 11" id="KW-0234">DNA repair</keyword>
<dbReference type="Gene3D" id="3.30.470.30">
    <property type="entry name" value="DNA ligase/mRNA capping enzyme"/>
    <property type="match status" value="1"/>
</dbReference>
<dbReference type="NCBIfam" id="TIGR00574">
    <property type="entry name" value="dnl1"/>
    <property type="match status" value="1"/>
</dbReference>
<dbReference type="EC" id="6.5.1.1" evidence="11"/>
<dbReference type="PROSITE" id="PS00697">
    <property type="entry name" value="DNA_LIGASE_A1"/>
    <property type="match status" value="1"/>
</dbReference>
<dbReference type="GO" id="GO:0005634">
    <property type="term" value="C:nucleus"/>
    <property type="evidence" value="ECO:0007669"/>
    <property type="project" value="UniProtKB-SubCell"/>
</dbReference>
<dbReference type="Gene3D" id="1.10.3260.10">
    <property type="entry name" value="DNA ligase, ATP-dependent, N-terminal domain"/>
    <property type="match status" value="1"/>
</dbReference>
<comment type="caution">
    <text evidence="15">The sequence shown here is derived from an EMBL/GenBank/DDBJ whole genome shotgun (WGS) entry which is preliminary data.</text>
</comment>
<dbReference type="CDD" id="cd14273">
    <property type="entry name" value="UBA_TAP-C_like"/>
    <property type="match status" value="1"/>
</dbReference>
<feature type="compositionally biased region" description="Low complexity" evidence="13">
    <location>
        <begin position="524"/>
        <end position="534"/>
    </location>
</feature>
<dbReference type="Pfam" id="PF07522">
    <property type="entry name" value="DRMBL"/>
    <property type="match status" value="1"/>
</dbReference>
<dbReference type="SUPFAM" id="SSF117018">
    <property type="entry name" value="ATP-dependent DNA ligase DNA-binding domain"/>
    <property type="match status" value="1"/>
</dbReference>
<evidence type="ECO:0000313" key="16">
    <source>
        <dbReference type="Proteomes" id="UP001231189"/>
    </source>
</evidence>
<keyword evidence="9" id="KW-0539">Nucleus</keyword>
<dbReference type="InterPro" id="IPR016059">
    <property type="entry name" value="DNA_ligase_ATP-dep_CS"/>
</dbReference>
<dbReference type="InterPro" id="IPR000977">
    <property type="entry name" value="DNA_ligase_ATP-dep"/>
</dbReference>
<dbReference type="Gene3D" id="3.30.1490.70">
    <property type="match status" value="1"/>
</dbReference>
<dbReference type="FunFam" id="2.40.50.140:FF:000220">
    <property type="entry name" value="DNA ligase"/>
    <property type="match status" value="1"/>
</dbReference>
<keyword evidence="5 11" id="KW-0547">Nucleotide-binding</keyword>
<comment type="subcellular location">
    <subcellularLocation>
        <location evidence="1">Nucleus</location>
    </subcellularLocation>
</comment>
<dbReference type="SMART" id="SM00849">
    <property type="entry name" value="Lactamase_B"/>
    <property type="match status" value="1"/>
</dbReference>
<dbReference type="InterPro" id="IPR012308">
    <property type="entry name" value="DNA_ligase_ATP-dep_N"/>
</dbReference>
<keyword evidence="4" id="KW-0235">DNA replication</keyword>
<feature type="compositionally biased region" description="Polar residues" evidence="13">
    <location>
        <begin position="535"/>
        <end position="544"/>
    </location>
</feature>
<dbReference type="Proteomes" id="UP001231189">
    <property type="component" value="Unassembled WGS sequence"/>
</dbReference>
<gene>
    <name evidence="15" type="ORF">QYE76_054623</name>
</gene>
<dbReference type="InterPro" id="IPR012309">
    <property type="entry name" value="DNA_ligase_ATP-dep_C"/>
</dbReference>
<evidence type="ECO:0000256" key="2">
    <source>
        <dbReference type="ARBA" id="ARBA00007572"/>
    </source>
</evidence>
<dbReference type="CDD" id="cd07900">
    <property type="entry name" value="Adenylation_DNA_ligase_I_Euk"/>
    <property type="match status" value="1"/>
</dbReference>
<dbReference type="FunFam" id="3.40.50.12650:FF:000006">
    <property type="entry name" value="DNA ligase"/>
    <property type="match status" value="1"/>
</dbReference>
<name>A0AAD8SZ76_LOLMU</name>
<comment type="catalytic activity">
    <reaction evidence="10 11">
        <text>ATP + (deoxyribonucleotide)n-3'-hydroxyl + 5'-phospho-(deoxyribonucleotide)m = (deoxyribonucleotide)n+m + AMP + diphosphate.</text>
        <dbReference type="EC" id="6.5.1.1"/>
    </reaction>
</comment>
<feature type="compositionally biased region" description="Polar residues" evidence="13">
    <location>
        <begin position="598"/>
        <end position="613"/>
    </location>
</feature>
<dbReference type="InterPro" id="IPR001279">
    <property type="entry name" value="Metallo-B-lactamas"/>
</dbReference>
<sequence length="1407" mass="155724">MASLLCFPASKSLSVTTSALFLSSLASLSPAHPHPHPLSASAAVPPSVPPTALIPNSRFLVDAFRHAGDFSAAYFLSHFHSDHYAGLGPTWRRGLVFCSAPTARLLASALSVPPELIVSLDTDVRVAVDGWGVVAVDANHCPGAVQFLFTSPGPTAERYVHTGDFRYTQSMRSNPSLLGFVGADAVFLDTTYCNPKFTFPSQEDSVAYVVNTIKKVREESGAAGERVLCLIATYVVGKERILLEVARRCGCLIHVDKRKMETLTVLGFGGENGAFTEDAAATDVHVTGWNILGETWPYFRPNFVKVKEIMLERGYTKAVGFVPTGWMHETKKEGFAVREKDSIKIHLVPYSEHSSYDELRDYVKFLRPKRVIPTVGVDGGKLDGKDAVSLQKHFAGLVDETANKHEFLMAFHRRSTSVSHEDVLAKCSREQDSEDCASLPEHSYVSELPGSSQIMITEEMKKELSDCLPSWVNQEQILGLLMSSGGDVVQAASDFFERERDFFEEANVSNNEKPKSGEIRTSDQGSSAQASSQQEVPSFSQNPMEHSTKLVNLTPVKMKHSTNLVNLTPVKMSSTLPKKEKKRGSSTVSKSKKKGRSNASTESGGRKQPTITNFFGRATAAASKSETGDKVTVDAHENNGDNDNQLTDTVKSHQQGVNQLLQIVGGNMSRESAISLLEKTGGDINVAVDIFYSKIPNNDVPANDKSIVPQNTQNEMIDRYNSTNIVHNSSQATPKMQNLYVQTSVAQADSVNISLPVEKYLPIEHACWTAGQPAPYLHLARTFDRVEREKGKIKTTAMLCNMFRSLLALSPDDVLPAVYLCTNKISPDHENMELNIGGSLVVSALEESLGTSRSKIHEMYKTYGDLGDVAQECRQNQTLLAPPRPLSIQDIYSTLQKLSAISGGGSTGRRKILVLHLIRSCREMEMKFLVRTLVRNLRIGAMMKTILPALAHAVVLHEKCATNPVVSLEGVKSQLQSLSTEVAEAYNVIPNMDLLVPSLLREGTIFAASSLAMVPGTPIPPMLARITNGVTRALKLFHGKAFTCEYKYDGQRAQIHRSTDGSVQIFSRQMKDSTSRFPDLVSMIKELCNSEVTSFILDTEVVGIDRNKGNKLMSFQELSSRERGSKHSSVAIQNIKVDICVFVFDIMFCNGQRLLDYTLRQRRNYIHDVFQEKPGYLELAQQLIVEEDEASIDNTSTLHRMSSFFEKACQSSCEGIMLKTLDIDAGYSASKRCDSWLKVKRDYVEGLGDSLDLVPVGAWYGNGRKAGWYSPFLMACYNPESEEFQSVCRVMSGFSDDFYKEMKEFYSNERILPKKPVYYKTDEQPDLWFTAEQVWEIRGADLTLSPVHHAAIGIVHPSRGISVRMPRYIRSVQDRSPEDCSAATDVACMFKAQTRKMDVGDNPDKSH</sequence>
<dbReference type="FunFam" id="3.30.470.30:FF:000002">
    <property type="entry name" value="DNA ligase"/>
    <property type="match status" value="1"/>
</dbReference>
<feature type="region of interest" description="Disordered" evidence="13">
    <location>
        <begin position="506"/>
        <end position="544"/>
    </location>
</feature>
<dbReference type="CDD" id="cd16273">
    <property type="entry name" value="SNM1A-1C-like_MBL-fold"/>
    <property type="match status" value="1"/>
</dbReference>
<dbReference type="Pfam" id="PF04679">
    <property type="entry name" value="DNA_ligase_A_C"/>
    <property type="match status" value="1"/>
</dbReference>
<accession>A0AAD8SZ76</accession>
<dbReference type="PANTHER" id="PTHR45674:SF9">
    <property type="entry name" value="DNA LIGASE 3"/>
    <property type="match status" value="1"/>
</dbReference>
<dbReference type="SUPFAM" id="SSF56091">
    <property type="entry name" value="DNA ligase/mRNA capping enzyme, catalytic domain"/>
    <property type="match status" value="1"/>
</dbReference>
<dbReference type="GO" id="GO:0005524">
    <property type="term" value="F:ATP binding"/>
    <property type="evidence" value="ECO:0007669"/>
    <property type="project" value="UniProtKB-KW"/>
</dbReference>
<reference evidence="15" key="1">
    <citation type="submission" date="2023-07" db="EMBL/GenBank/DDBJ databases">
        <title>A chromosome-level genome assembly of Lolium multiflorum.</title>
        <authorList>
            <person name="Chen Y."/>
            <person name="Copetti D."/>
            <person name="Kolliker R."/>
            <person name="Studer B."/>
        </authorList>
    </citation>
    <scope>NUCLEOTIDE SEQUENCE</scope>
    <source>
        <strain evidence="15">02402/16</strain>
        <tissue evidence="15">Leaf</tissue>
    </source>
</reference>
<dbReference type="InterPro" id="IPR011084">
    <property type="entry name" value="DRMBL"/>
</dbReference>
<evidence type="ECO:0000256" key="4">
    <source>
        <dbReference type="ARBA" id="ARBA00022705"/>
    </source>
</evidence>
<feature type="compositionally biased region" description="Basic and acidic residues" evidence="13">
    <location>
        <begin position="626"/>
        <end position="639"/>
    </location>
</feature>
<dbReference type="Pfam" id="PF04675">
    <property type="entry name" value="DNA_ligase_A_N"/>
    <property type="match status" value="1"/>
</dbReference>
<keyword evidence="6 11" id="KW-0227">DNA damage</keyword>
<feature type="domain" description="ATP-dependent DNA ligase family profile" evidence="14">
    <location>
        <begin position="1132"/>
        <end position="1278"/>
    </location>
</feature>
<dbReference type="GO" id="GO:0003677">
    <property type="term" value="F:DNA binding"/>
    <property type="evidence" value="ECO:0007669"/>
    <property type="project" value="InterPro"/>
</dbReference>
<evidence type="ECO:0000256" key="12">
    <source>
        <dbReference type="RuleBase" id="RU004196"/>
    </source>
</evidence>
<dbReference type="CDD" id="cd07969">
    <property type="entry name" value="OBF_DNA_ligase_I"/>
    <property type="match status" value="1"/>
</dbReference>
<dbReference type="GO" id="GO:0006310">
    <property type="term" value="P:DNA recombination"/>
    <property type="evidence" value="ECO:0007669"/>
    <property type="project" value="UniProtKB-KW"/>
</dbReference>
<evidence type="ECO:0000259" key="14">
    <source>
        <dbReference type="PROSITE" id="PS50160"/>
    </source>
</evidence>
<evidence type="ECO:0000256" key="13">
    <source>
        <dbReference type="SAM" id="MobiDB-lite"/>
    </source>
</evidence>
<keyword evidence="16" id="KW-1185">Reference proteome</keyword>
<comment type="similarity">
    <text evidence="2 12">Belongs to the ATP-dependent DNA ligase family.</text>
</comment>
<evidence type="ECO:0000256" key="5">
    <source>
        <dbReference type="ARBA" id="ARBA00022741"/>
    </source>
</evidence>
<evidence type="ECO:0000256" key="9">
    <source>
        <dbReference type="ARBA" id="ARBA00023242"/>
    </source>
</evidence>
<dbReference type="InterPro" id="IPR036599">
    <property type="entry name" value="DNA_ligase_N_sf"/>
</dbReference>
<feature type="compositionally biased region" description="Polar residues" evidence="13">
    <location>
        <begin position="562"/>
        <end position="576"/>
    </location>
</feature>
<dbReference type="Gene3D" id="2.40.50.140">
    <property type="entry name" value="Nucleic acid-binding proteins"/>
    <property type="match status" value="1"/>
</dbReference>
<keyword evidence="11" id="KW-0233">DNA recombination</keyword>
<dbReference type="Pfam" id="PF01068">
    <property type="entry name" value="DNA_ligase_A_M"/>
    <property type="match status" value="1"/>
</dbReference>
<dbReference type="InterPro" id="IPR012310">
    <property type="entry name" value="DNA_ligase_ATP-dep_cent"/>
</dbReference>
<evidence type="ECO:0000256" key="7">
    <source>
        <dbReference type="ARBA" id="ARBA00022840"/>
    </source>
</evidence>
<dbReference type="EMBL" id="JAUUTY010000003">
    <property type="protein sequence ID" value="KAK1666464.1"/>
    <property type="molecule type" value="Genomic_DNA"/>
</dbReference>
<dbReference type="InterPro" id="IPR050191">
    <property type="entry name" value="ATP-dep_DNA_ligase"/>
</dbReference>
<evidence type="ECO:0000256" key="11">
    <source>
        <dbReference type="RuleBase" id="RU000617"/>
    </source>
</evidence>
<dbReference type="GO" id="GO:0006281">
    <property type="term" value="P:DNA repair"/>
    <property type="evidence" value="ECO:0007669"/>
    <property type="project" value="UniProtKB-KW"/>
</dbReference>